<proteinExistence type="predicted"/>
<dbReference type="RefSeq" id="WP_107939291.1">
    <property type="nucleotide sequence ID" value="NZ_QANS01000002.1"/>
</dbReference>
<dbReference type="Proteomes" id="UP000244248">
    <property type="component" value="Unassembled WGS sequence"/>
</dbReference>
<keyword evidence="1" id="KW-1133">Transmembrane helix</keyword>
<name>A0A2T5MHT9_9GAMM</name>
<evidence type="ECO:0000313" key="2">
    <source>
        <dbReference type="EMBL" id="PTU32099.1"/>
    </source>
</evidence>
<comment type="caution">
    <text evidence="2">The sequence shown here is derived from an EMBL/GenBank/DDBJ whole genome shotgun (WGS) entry which is preliminary data.</text>
</comment>
<protein>
    <submittedName>
        <fullName evidence="2">Uncharacterized protein</fullName>
    </submittedName>
</protein>
<reference evidence="2 3" key="1">
    <citation type="submission" date="2018-04" db="EMBL/GenBank/DDBJ databases">
        <title>Novel species isolated from glacier.</title>
        <authorList>
            <person name="Liu Q."/>
            <person name="Xin Y.-H."/>
        </authorList>
    </citation>
    <scope>NUCLEOTIDE SEQUENCE [LARGE SCALE GENOMIC DNA]</scope>
    <source>
        <strain evidence="2 3">GT1R17</strain>
    </source>
</reference>
<keyword evidence="3" id="KW-1185">Reference proteome</keyword>
<evidence type="ECO:0000256" key="1">
    <source>
        <dbReference type="SAM" id="Phobius"/>
    </source>
</evidence>
<dbReference type="EMBL" id="QANS01000002">
    <property type="protein sequence ID" value="PTU32099.1"/>
    <property type="molecule type" value="Genomic_DNA"/>
</dbReference>
<sequence length="120" mass="13271">MLHDALPILLTALASSVITLLLAYVLFRWHWEPQLDKRLDQLQIEFESRVKSGVYAAGQELLPDLREQVKLGFVDALSQSHTAGLMEETAKVVSVGKDFGAGIVETGLNALFGRPKPTKR</sequence>
<dbReference type="AlphaFoldDB" id="A0A2T5MHT9"/>
<organism evidence="2 3">
    <name type="scientific">Stenotrophobium rhamnosiphilum</name>
    <dbReference type="NCBI Taxonomy" id="2029166"/>
    <lineage>
        <taxon>Bacteria</taxon>
        <taxon>Pseudomonadati</taxon>
        <taxon>Pseudomonadota</taxon>
        <taxon>Gammaproteobacteria</taxon>
        <taxon>Nevskiales</taxon>
        <taxon>Nevskiaceae</taxon>
        <taxon>Stenotrophobium</taxon>
    </lineage>
</organism>
<gene>
    <name evidence="2" type="ORF">CJD38_05365</name>
</gene>
<feature type="transmembrane region" description="Helical" evidence="1">
    <location>
        <begin position="6"/>
        <end position="27"/>
    </location>
</feature>
<evidence type="ECO:0000313" key="3">
    <source>
        <dbReference type="Proteomes" id="UP000244248"/>
    </source>
</evidence>
<keyword evidence="1" id="KW-0472">Membrane</keyword>
<dbReference type="OrthoDB" id="9988618at2"/>
<keyword evidence="1" id="KW-0812">Transmembrane</keyword>
<accession>A0A2T5MHT9</accession>